<reference evidence="2 3" key="1">
    <citation type="journal article" date="2024" name="Nat. Commun.">
        <title>Phylogenomics reveals the evolutionary origins of lichenization in chlorophyte algae.</title>
        <authorList>
            <person name="Puginier C."/>
            <person name="Libourel C."/>
            <person name="Otte J."/>
            <person name="Skaloud P."/>
            <person name="Haon M."/>
            <person name="Grisel S."/>
            <person name="Petersen M."/>
            <person name="Berrin J.G."/>
            <person name="Delaux P.M."/>
            <person name="Dal Grande F."/>
            <person name="Keller J."/>
        </authorList>
    </citation>
    <scope>NUCLEOTIDE SEQUENCE [LARGE SCALE GENOMIC DNA]</scope>
    <source>
        <strain evidence="2 3">SAG 2145</strain>
    </source>
</reference>
<dbReference type="GO" id="GO:0016116">
    <property type="term" value="P:carotenoid metabolic process"/>
    <property type="evidence" value="ECO:0007669"/>
    <property type="project" value="InterPro"/>
</dbReference>
<dbReference type="PANTHER" id="PTHR46313">
    <property type="match status" value="1"/>
</dbReference>
<dbReference type="Pfam" id="PF01593">
    <property type="entry name" value="Amino_oxidase"/>
    <property type="match status" value="1"/>
</dbReference>
<dbReference type="EMBL" id="JALJOS010000001">
    <property type="protein sequence ID" value="KAK9844723.1"/>
    <property type="molecule type" value="Genomic_DNA"/>
</dbReference>
<evidence type="ECO:0000259" key="1">
    <source>
        <dbReference type="Pfam" id="PF01593"/>
    </source>
</evidence>
<dbReference type="InterPro" id="IPR036188">
    <property type="entry name" value="FAD/NAD-bd_sf"/>
</dbReference>
<dbReference type="InterPro" id="IPR045892">
    <property type="entry name" value="CrtISO-like"/>
</dbReference>
<protein>
    <recommendedName>
        <fullName evidence="1">Amine oxidase domain-containing protein</fullName>
    </recommendedName>
</protein>
<dbReference type="AlphaFoldDB" id="A0AAW1SGB6"/>
<proteinExistence type="predicted"/>
<dbReference type="InterPro" id="IPR002937">
    <property type="entry name" value="Amino_oxidase"/>
</dbReference>
<evidence type="ECO:0000313" key="2">
    <source>
        <dbReference type="EMBL" id="KAK9844723.1"/>
    </source>
</evidence>
<evidence type="ECO:0000313" key="3">
    <source>
        <dbReference type="Proteomes" id="UP001438707"/>
    </source>
</evidence>
<comment type="caution">
    <text evidence="2">The sequence shown here is derived from an EMBL/GenBank/DDBJ whole genome shotgun (WGS) entry which is preliminary data.</text>
</comment>
<gene>
    <name evidence="2" type="ORF">WJX74_005935</name>
</gene>
<dbReference type="Proteomes" id="UP001438707">
    <property type="component" value="Unassembled WGS sequence"/>
</dbReference>
<name>A0AAW1SGB6_9CHLO</name>
<keyword evidence="3" id="KW-1185">Reference proteome</keyword>
<dbReference type="GO" id="GO:0016491">
    <property type="term" value="F:oxidoreductase activity"/>
    <property type="evidence" value="ECO:0007669"/>
    <property type="project" value="InterPro"/>
</dbReference>
<feature type="domain" description="Amine oxidase" evidence="1">
    <location>
        <begin position="54"/>
        <end position="538"/>
    </location>
</feature>
<dbReference type="Gene3D" id="3.50.50.60">
    <property type="entry name" value="FAD/NAD(P)-binding domain"/>
    <property type="match status" value="2"/>
</dbReference>
<dbReference type="SUPFAM" id="SSF51905">
    <property type="entry name" value="FAD/NAD(P)-binding domain"/>
    <property type="match status" value="1"/>
</dbReference>
<dbReference type="PANTHER" id="PTHR46313:SF1">
    <property type="entry name" value="FAD_NAD(P)-BINDING OXIDOREDUCTASE FAMILY PROTEIN"/>
    <property type="match status" value="1"/>
</dbReference>
<organism evidence="2 3">
    <name type="scientific">Apatococcus lobatus</name>
    <dbReference type="NCBI Taxonomy" id="904363"/>
    <lineage>
        <taxon>Eukaryota</taxon>
        <taxon>Viridiplantae</taxon>
        <taxon>Chlorophyta</taxon>
        <taxon>core chlorophytes</taxon>
        <taxon>Trebouxiophyceae</taxon>
        <taxon>Chlorellales</taxon>
        <taxon>Chlorellaceae</taxon>
        <taxon>Apatococcus</taxon>
    </lineage>
</organism>
<sequence>MAVIASWTSVQIAWPSLRGARVRRRNHVATAALSVKKESGQHKETDVVVIGAGIGGLSCAAMAAKYGLDVTVCESHSIPGGAAQGWRQDGYHFEAGPSLYSGMASTGTGANPLAHVLQAIGEPLDIIKYNGWNVMIPEGQFVDRVGTDDFIGHMHRLAGPDAVADWKRLQVAMEPYTKAAAAVPSMALRQDPTAAINLIGRYLPSLVSAGPAAARLIKPASEVLDEVTKHPFIRHWMDLLCFLLQGQTADRTILALIAFMFADWYKPNASLEFPRGGSMGIVSALLRGLRKKGGQLLLNTHVDHIVVENGKAAGVRLRDGSMLRARKAVVSNASVWDTVKLIPADVLPSAWKQEAMSTPACDSFMHLHLGFDASGLDGLEMHHIVVEDWERGVQAEQNVTLVSIASIQDPKLAPKGKHTLHAYHPATEPYAPWEHLQRGTPEYEAKKQERAKALWRAVERCIPDIHQRTEIEMVGTPLTHQHYVRKHRGTYGHSMKAGKDDYRPSRTPLPGLLCCGDSIFPGIGVPAVAASGAIAANSLVPIWSHWKMLDEIGV</sequence>
<accession>A0AAW1SGB6</accession>